<feature type="signal peptide" evidence="1">
    <location>
        <begin position="1"/>
        <end position="19"/>
    </location>
</feature>
<dbReference type="Gene3D" id="3.40.50.1980">
    <property type="entry name" value="Nitrogenase molybdenum iron protein domain"/>
    <property type="match status" value="2"/>
</dbReference>
<reference evidence="3 4" key="1">
    <citation type="submission" date="2020-07" db="EMBL/GenBank/DDBJ databases">
        <title>Genomic Encyclopedia of Type Strains, Phase IV (KMG-IV): sequencing the most valuable type-strain genomes for metagenomic binning, comparative biology and taxonomic classification.</title>
        <authorList>
            <person name="Goeker M."/>
        </authorList>
    </citation>
    <scope>NUCLEOTIDE SEQUENCE [LARGE SCALE GENOMIC DNA]</scope>
    <source>
        <strain evidence="3 4">DSM 29043</strain>
    </source>
</reference>
<feature type="chain" id="PRO_5030754957" evidence="1">
    <location>
        <begin position="20"/>
        <end position="304"/>
    </location>
</feature>
<evidence type="ECO:0000256" key="1">
    <source>
        <dbReference type="SAM" id="SignalP"/>
    </source>
</evidence>
<sequence>MRTAALLLALLLAACSRGGQEGAPPADLPTIVSLNPCSDAVLHEIAAPGQLLAVSSWSHHPASSSMGVEAARRYRSVSGTVEEVLALEPDIVVAGAFLPPATEAAFADLGFRVEKLPIAASIAQSEAQVRRLSALAGRTAEGERLVARIDAALARAAPGPGPALPAVVWQSGGIVPGRDTLIADVLEGTGFASFSALRGMGQADYLPLETMLADPPRVIFAAGNAASNDDRLLAHPALASLAETRRERLDPSLLWCGGPTIARAAERLAEVRDTVAALRKQGPLAIDDMPDRQEAAAFARPRQR</sequence>
<evidence type="ECO:0000313" key="4">
    <source>
        <dbReference type="Proteomes" id="UP000522081"/>
    </source>
</evidence>
<name>A0A7Y9XYC0_9SPHN</name>
<dbReference type="RefSeq" id="WP_179407211.1">
    <property type="nucleotide sequence ID" value="NZ_BMGF01000002.1"/>
</dbReference>
<evidence type="ECO:0000259" key="2">
    <source>
        <dbReference type="PROSITE" id="PS50983"/>
    </source>
</evidence>
<dbReference type="InterPro" id="IPR050902">
    <property type="entry name" value="ABC_Transporter_SBP"/>
</dbReference>
<dbReference type="SUPFAM" id="SSF53807">
    <property type="entry name" value="Helical backbone' metal receptor"/>
    <property type="match status" value="1"/>
</dbReference>
<dbReference type="PANTHER" id="PTHR30535">
    <property type="entry name" value="VITAMIN B12-BINDING PROTEIN"/>
    <property type="match status" value="1"/>
</dbReference>
<keyword evidence="4" id="KW-1185">Reference proteome</keyword>
<proteinExistence type="predicted"/>
<dbReference type="EMBL" id="JACBZF010000002">
    <property type="protein sequence ID" value="NYH95353.1"/>
    <property type="molecule type" value="Genomic_DNA"/>
</dbReference>
<dbReference type="PROSITE" id="PS50983">
    <property type="entry name" value="FE_B12_PBP"/>
    <property type="match status" value="1"/>
</dbReference>
<accession>A0A7Y9XYC0</accession>
<dbReference type="PANTHER" id="PTHR30535:SF34">
    <property type="entry name" value="MOLYBDATE-BINDING PROTEIN MOLA"/>
    <property type="match status" value="1"/>
</dbReference>
<dbReference type="Proteomes" id="UP000522081">
    <property type="component" value="Unassembled WGS sequence"/>
</dbReference>
<dbReference type="InterPro" id="IPR002491">
    <property type="entry name" value="ABC_transptr_periplasmic_BD"/>
</dbReference>
<organism evidence="3 4">
    <name type="scientific">Novosphingobium marinum</name>
    <dbReference type="NCBI Taxonomy" id="1514948"/>
    <lineage>
        <taxon>Bacteria</taxon>
        <taxon>Pseudomonadati</taxon>
        <taxon>Pseudomonadota</taxon>
        <taxon>Alphaproteobacteria</taxon>
        <taxon>Sphingomonadales</taxon>
        <taxon>Sphingomonadaceae</taxon>
        <taxon>Novosphingobium</taxon>
    </lineage>
</organism>
<dbReference type="PROSITE" id="PS51257">
    <property type="entry name" value="PROKAR_LIPOPROTEIN"/>
    <property type="match status" value="1"/>
</dbReference>
<dbReference type="AlphaFoldDB" id="A0A7Y9XYC0"/>
<protein>
    <submittedName>
        <fullName evidence="3">Iron complex transport system substrate-binding protein</fullName>
    </submittedName>
</protein>
<gene>
    <name evidence="3" type="ORF">FHS75_001672</name>
</gene>
<dbReference type="Pfam" id="PF01497">
    <property type="entry name" value="Peripla_BP_2"/>
    <property type="match status" value="1"/>
</dbReference>
<evidence type="ECO:0000313" key="3">
    <source>
        <dbReference type="EMBL" id="NYH95353.1"/>
    </source>
</evidence>
<keyword evidence="1" id="KW-0732">Signal</keyword>
<feature type="domain" description="Fe/B12 periplasmic-binding" evidence="2">
    <location>
        <begin position="30"/>
        <end position="282"/>
    </location>
</feature>
<comment type="caution">
    <text evidence="3">The sequence shown here is derived from an EMBL/GenBank/DDBJ whole genome shotgun (WGS) entry which is preliminary data.</text>
</comment>